<evidence type="ECO:0000313" key="1">
    <source>
        <dbReference type="EMBL" id="BAS90492.1"/>
    </source>
</evidence>
<dbReference type="Proteomes" id="UP000059680">
    <property type="component" value="Chromosome 4"/>
</dbReference>
<dbReference type="EMBL" id="AP014960">
    <property type="protein sequence ID" value="BAS90492.1"/>
    <property type="molecule type" value="Genomic_DNA"/>
</dbReference>
<gene>
    <name evidence="1" type="ordered locus">Os04g0563050</name>
    <name evidence="1" type="ORF">OSNPB_040563050</name>
</gene>
<dbReference type="Gramene" id="Os04t0563050-00">
    <property type="protein sequence ID" value="Os04t0563050-00"/>
    <property type="gene ID" value="Os04g0563050"/>
</dbReference>
<reference evidence="2" key="1">
    <citation type="journal article" date="2005" name="Nature">
        <title>The map-based sequence of the rice genome.</title>
        <authorList>
            <consortium name="International rice genome sequencing project (IRGSP)"/>
            <person name="Matsumoto T."/>
            <person name="Wu J."/>
            <person name="Kanamori H."/>
            <person name="Katayose Y."/>
            <person name="Fujisawa M."/>
            <person name="Namiki N."/>
            <person name="Mizuno H."/>
            <person name="Yamamoto K."/>
            <person name="Antonio B.A."/>
            <person name="Baba T."/>
            <person name="Sakata K."/>
            <person name="Nagamura Y."/>
            <person name="Aoki H."/>
            <person name="Arikawa K."/>
            <person name="Arita K."/>
            <person name="Bito T."/>
            <person name="Chiden Y."/>
            <person name="Fujitsuka N."/>
            <person name="Fukunaka R."/>
            <person name="Hamada M."/>
            <person name="Harada C."/>
            <person name="Hayashi A."/>
            <person name="Hijishita S."/>
            <person name="Honda M."/>
            <person name="Hosokawa S."/>
            <person name="Ichikawa Y."/>
            <person name="Idonuma A."/>
            <person name="Iijima M."/>
            <person name="Ikeda M."/>
            <person name="Ikeno M."/>
            <person name="Ito K."/>
            <person name="Ito S."/>
            <person name="Ito T."/>
            <person name="Ito Y."/>
            <person name="Ito Y."/>
            <person name="Iwabuchi A."/>
            <person name="Kamiya K."/>
            <person name="Karasawa W."/>
            <person name="Kurita K."/>
            <person name="Katagiri S."/>
            <person name="Kikuta A."/>
            <person name="Kobayashi H."/>
            <person name="Kobayashi N."/>
            <person name="Machita K."/>
            <person name="Maehara T."/>
            <person name="Masukawa M."/>
            <person name="Mizubayashi T."/>
            <person name="Mukai Y."/>
            <person name="Nagasaki H."/>
            <person name="Nagata Y."/>
            <person name="Naito S."/>
            <person name="Nakashima M."/>
            <person name="Nakama Y."/>
            <person name="Nakamichi Y."/>
            <person name="Nakamura M."/>
            <person name="Meguro A."/>
            <person name="Negishi M."/>
            <person name="Ohta I."/>
            <person name="Ohta T."/>
            <person name="Okamoto M."/>
            <person name="Ono N."/>
            <person name="Saji S."/>
            <person name="Sakaguchi M."/>
            <person name="Sakai K."/>
            <person name="Shibata M."/>
            <person name="Shimokawa T."/>
            <person name="Song J."/>
            <person name="Takazaki Y."/>
            <person name="Terasawa K."/>
            <person name="Tsugane M."/>
            <person name="Tsuji K."/>
            <person name="Ueda S."/>
            <person name="Waki K."/>
            <person name="Yamagata H."/>
            <person name="Yamamoto M."/>
            <person name="Yamamoto S."/>
            <person name="Yamane H."/>
            <person name="Yoshiki S."/>
            <person name="Yoshihara R."/>
            <person name="Yukawa K."/>
            <person name="Zhong H."/>
            <person name="Yano M."/>
            <person name="Yuan Q."/>
            <person name="Ouyang S."/>
            <person name="Liu J."/>
            <person name="Jones K.M."/>
            <person name="Gansberger K."/>
            <person name="Moffat K."/>
            <person name="Hill J."/>
            <person name="Bera J."/>
            <person name="Fadrosh D."/>
            <person name="Jin S."/>
            <person name="Johri S."/>
            <person name="Kim M."/>
            <person name="Overton L."/>
            <person name="Reardon M."/>
            <person name="Tsitrin T."/>
            <person name="Vuong H."/>
            <person name="Weaver B."/>
            <person name="Ciecko A."/>
            <person name="Tallon L."/>
            <person name="Jackson J."/>
            <person name="Pai G."/>
            <person name="Aken S.V."/>
            <person name="Utterback T."/>
            <person name="Reidmuller S."/>
            <person name="Feldblyum T."/>
            <person name="Hsiao J."/>
            <person name="Zismann V."/>
            <person name="Iobst S."/>
            <person name="de Vazeille A.R."/>
            <person name="Buell C.R."/>
            <person name="Ying K."/>
            <person name="Li Y."/>
            <person name="Lu T."/>
            <person name="Huang Y."/>
            <person name="Zhao Q."/>
            <person name="Feng Q."/>
            <person name="Zhang L."/>
            <person name="Zhu J."/>
            <person name="Weng Q."/>
            <person name="Mu J."/>
            <person name="Lu Y."/>
            <person name="Fan D."/>
            <person name="Liu Y."/>
            <person name="Guan J."/>
            <person name="Zhang Y."/>
            <person name="Yu S."/>
            <person name="Liu X."/>
            <person name="Zhang Y."/>
            <person name="Hong G."/>
            <person name="Han B."/>
            <person name="Choisne N."/>
            <person name="Demange N."/>
            <person name="Orjeda G."/>
            <person name="Samain S."/>
            <person name="Cattolico L."/>
            <person name="Pelletier E."/>
            <person name="Couloux A."/>
            <person name="Segurens B."/>
            <person name="Wincker P."/>
            <person name="D'Hont A."/>
            <person name="Scarpelli C."/>
            <person name="Weissenbach J."/>
            <person name="Salanoubat M."/>
            <person name="Quetier F."/>
            <person name="Yu Y."/>
            <person name="Kim H.R."/>
            <person name="Rambo T."/>
            <person name="Currie J."/>
            <person name="Collura K."/>
            <person name="Luo M."/>
            <person name="Yang T."/>
            <person name="Ammiraju J.S.S."/>
            <person name="Engler F."/>
            <person name="Soderlund C."/>
            <person name="Wing R.A."/>
            <person name="Palmer L.E."/>
            <person name="de la Bastide M."/>
            <person name="Spiegel L."/>
            <person name="Nascimento L."/>
            <person name="Zutavern T."/>
            <person name="O'Shaughnessy A."/>
            <person name="Dike S."/>
            <person name="Dedhia N."/>
            <person name="Preston R."/>
            <person name="Balija V."/>
            <person name="McCombie W.R."/>
            <person name="Chow T."/>
            <person name="Chen H."/>
            <person name="Chung M."/>
            <person name="Chen C."/>
            <person name="Shaw J."/>
            <person name="Wu H."/>
            <person name="Hsiao K."/>
            <person name="Chao Y."/>
            <person name="Chu M."/>
            <person name="Cheng C."/>
            <person name="Hour A."/>
            <person name="Lee P."/>
            <person name="Lin S."/>
            <person name="Lin Y."/>
            <person name="Liou J."/>
            <person name="Liu S."/>
            <person name="Hsing Y."/>
            <person name="Raghuvanshi S."/>
            <person name="Mohanty A."/>
            <person name="Bharti A.K."/>
            <person name="Gaur A."/>
            <person name="Gupta V."/>
            <person name="Kumar D."/>
            <person name="Ravi V."/>
            <person name="Vij S."/>
            <person name="Kapur A."/>
            <person name="Khurana P."/>
            <person name="Khurana P."/>
            <person name="Khurana J.P."/>
            <person name="Tyagi A.K."/>
            <person name="Gaikwad K."/>
            <person name="Singh A."/>
            <person name="Dalal V."/>
            <person name="Srivastava S."/>
            <person name="Dixit A."/>
            <person name="Pal A.K."/>
            <person name="Ghazi I.A."/>
            <person name="Yadav M."/>
            <person name="Pandit A."/>
            <person name="Bhargava A."/>
            <person name="Sureshbabu K."/>
            <person name="Batra K."/>
            <person name="Sharma T.R."/>
            <person name="Mohapatra T."/>
            <person name="Singh N.K."/>
            <person name="Messing J."/>
            <person name="Nelson A.B."/>
            <person name="Fuks G."/>
            <person name="Kavchok S."/>
            <person name="Keizer G."/>
            <person name="Linton E."/>
            <person name="Llaca V."/>
            <person name="Song R."/>
            <person name="Tanyolac B."/>
            <person name="Young S."/>
            <person name="Ho-Il K."/>
            <person name="Hahn J.H."/>
            <person name="Sangsakoo G."/>
            <person name="Vanavichit A."/>
            <person name="de Mattos Luiz.A.T."/>
            <person name="Zimmer P.D."/>
            <person name="Malone G."/>
            <person name="Dellagostin O."/>
            <person name="de Oliveira A.C."/>
            <person name="Bevan M."/>
            <person name="Bancroft I."/>
            <person name="Minx P."/>
            <person name="Cordum H."/>
            <person name="Wilson R."/>
            <person name="Cheng Z."/>
            <person name="Jin W."/>
            <person name="Jiang J."/>
            <person name="Leong S.A."/>
            <person name="Iwama H."/>
            <person name="Gojobori T."/>
            <person name="Itoh T."/>
            <person name="Niimura Y."/>
            <person name="Fujii Y."/>
            <person name="Habara T."/>
            <person name="Sakai H."/>
            <person name="Sato Y."/>
            <person name="Wilson G."/>
            <person name="Kumar K."/>
            <person name="McCouch S."/>
            <person name="Juretic N."/>
            <person name="Hoen D."/>
            <person name="Wright S."/>
            <person name="Bruskiewich R."/>
            <person name="Bureau T."/>
            <person name="Miyao A."/>
            <person name="Hirochika H."/>
            <person name="Nishikawa T."/>
            <person name="Kadowaki K."/>
            <person name="Sugiura M."/>
            <person name="Burr B."/>
            <person name="Sasaki T."/>
        </authorList>
    </citation>
    <scope>NUCLEOTIDE SEQUENCE [LARGE SCALE GENOMIC DNA]</scope>
    <source>
        <strain evidence="2">cv. Nipponbare</strain>
    </source>
</reference>
<dbReference type="AlphaFoldDB" id="A0A0P0WDG0"/>
<reference evidence="1 2" key="3">
    <citation type="journal article" date="2013" name="Rice">
        <title>Improvement of the Oryza sativa Nipponbare reference genome using next generation sequence and optical map data.</title>
        <authorList>
            <person name="Kawahara Y."/>
            <person name="de la Bastide M."/>
            <person name="Hamilton J.P."/>
            <person name="Kanamori H."/>
            <person name="McCombie W.R."/>
            <person name="Ouyang S."/>
            <person name="Schwartz D.C."/>
            <person name="Tanaka T."/>
            <person name="Wu J."/>
            <person name="Zhou S."/>
            <person name="Childs K.L."/>
            <person name="Davidson R.M."/>
            <person name="Lin H."/>
            <person name="Quesada-Ocampo L."/>
            <person name="Vaillancourt B."/>
            <person name="Sakai H."/>
            <person name="Lee S.S."/>
            <person name="Kim J."/>
            <person name="Numa H."/>
            <person name="Itoh T."/>
            <person name="Buell C.R."/>
            <person name="Matsumoto T."/>
        </authorList>
    </citation>
    <scope>NUCLEOTIDE SEQUENCE [LARGE SCALE GENOMIC DNA]</scope>
    <source>
        <strain evidence="2">cv. Nipponbare</strain>
    </source>
</reference>
<dbReference type="PaxDb" id="39947-A0A0P0WDG0"/>
<accession>A0A0P0WDG0</accession>
<dbReference type="InParanoid" id="A0A0P0WDG0"/>
<sequence length="105" mass="11366">MRDENERKGANSSLLARVSFEWKFGKSAFRGASVSSPPYTSPDATYMCTSFPNPNARSMRPTSSGVRGHLPCLRSLSGGYSLTCSVFHLLRIAPSSLLSISPPPK</sequence>
<protein>
    <submittedName>
        <fullName evidence="1">Os04g0563050 protein</fullName>
    </submittedName>
</protein>
<organism evidence="1 2">
    <name type="scientific">Oryza sativa subsp. japonica</name>
    <name type="common">Rice</name>
    <dbReference type="NCBI Taxonomy" id="39947"/>
    <lineage>
        <taxon>Eukaryota</taxon>
        <taxon>Viridiplantae</taxon>
        <taxon>Streptophyta</taxon>
        <taxon>Embryophyta</taxon>
        <taxon>Tracheophyta</taxon>
        <taxon>Spermatophyta</taxon>
        <taxon>Magnoliopsida</taxon>
        <taxon>Liliopsida</taxon>
        <taxon>Poales</taxon>
        <taxon>Poaceae</taxon>
        <taxon>BOP clade</taxon>
        <taxon>Oryzoideae</taxon>
        <taxon>Oryzeae</taxon>
        <taxon>Oryzinae</taxon>
        <taxon>Oryza</taxon>
        <taxon>Oryza sativa</taxon>
    </lineage>
</organism>
<proteinExistence type="predicted"/>
<keyword evidence="2" id="KW-1185">Reference proteome</keyword>
<evidence type="ECO:0000313" key="2">
    <source>
        <dbReference type="Proteomes" id="UP000059680"/>
    </source>
</evidence>
<name>A0A0P0WDG0_ORYSJ</name>
<reference evidence="1 2" key="2">
    <citation type="journal article" date="2013" name="Plant Cell Physiol.">
        <title>Rice Annotation Project Database (RAP-DB): an integrative and interactive database for rice genomics.</title>
        <authorList>
            <person name="Sakai H."/>
            <person name="Lee S.S."/>
            <person name="Tanaka T."/>
            <person name="Numa H."/>
            <person name="Kim J."/>
            <person name="Kawahara Y."/>
            <person name="Wakimoto H."/>
            <person name="Yang C.C."/>
            <person name="Iwamoto M."/>
            <person name="Abe T."/>
            <person name="Yamada Y."/>
            <person name="Muto A."/>
            <person name="Inokuchi H."/>
            <person name="Ikemura T."/>
            <person name="Matsumoto T."/>
            <person name="Sasaki T."/>
            <person name="Itoh T."/>
        </authorList>
    </citation>
    <scope>NUCLEOTIDE SEQUENCE [LARGE SCALE GENOMIC DNA]</scope>
    <source>
        <strain evidence="2">cv. Nipponbare</strain>
    </source>
</reference>